<sequence>MNALPVHWRQRLRRALLPALVSATTVVGLACWAVLGTEPGCRAAQGRWSGEGQCHTRLCLLQGDCGRLASPVVGCAAVHPGDSRATVYFHLGNPLPGPAAQPRWPLAKESNGMIQARFDGERLLSLDCPVAVAAPAAAP</sequence>
<evidence type="ECO:0000256" key="1">
    <source>
        <dbReference type="SAM" id="Phobius"/>
    </source>
</evidence>
<evidence type="ECO:0008006" key="4">
    <source>
        <dbReference type="Google" id="ProtNLM"/>
    </source>
</evidence>
<protein>
    <recommendedName>
        <fullName evidence="4">Secreted protein</fullName>
    </recommendedName>
</protein>
<name>A0ABW7CVE9_9GAMM</name>
<keyword evidence="3" id="KW-1185">Reference proteome</keyword>
<evidence type="ECO:0000313" key="2">
    <source>
        <dbReference type="EMBL" id="MFG6108946.1"/>
    </source>
</evidence>
<keyword evidence="1" id="KW-1133">Transmembrane helix</keyword>
<gene>
    <name evidence="2" type="ORF">ACEU0G_002944</name>
</gene>
<proteinExistence type="predicted"/>
<keyword evidence="1" id="KW-0472">Membrane</keyword>
<reference evidence="2 3" key="1">
    <citation type="submission" date="2024-09" db="EMBL/GenBank/DDBJ databases">
        <authorList>
            <consortium name="All-Russian atlas of soil microorganisms"/>
            <consortium name="as a basis for the search for new antimicrobial producers and enzymes with unique properties"/>
            <person name="Sokolova E.A."/>
            <person name="Voronina E.N."/>
        </authorList>
    </citation>
    <scope>NUCLEOTIDE SEQUENCE [LARGE SCALE GENOMIC DNA]</scope>
    <source>
        <strain evidence="2 3">AF-22b-331.1</strain>
    </source>
</reference>
<accession>A0ABW7CVE9</accession>
<dbReference type="Proteomes" id="UP001605261">
    <property type="component" value="Unassembled WGS sequence"/>
</dbReference>
<dbReference type="EMBL" id="JBHGCJ010000004">
    <property type="protein sequence ID" value="MFG6108946.1"/>
    <property type="molecule type" value="Genomic_DNA"/>
</dbReference>
<keyword evidence="1" id="KW-0812">Transmembrane</keyword>
<evidence type="ECO:0000313" key="3">
    <source>
        <dbReference type="Proteomes" id="UP001605261"/>
    </source>
</evidence>
<feature type="transmembrane region" description="Helical" evidence="1">
    <location>
        <begin position="15"/>
        <end position="35"/>
    </location>
</feature>
<comment type="caution">
    <text evidence="2">The sequence shown here is derived from an EMBL/GenBank/DDBJ whole genome shotgun (WGS) entry which is preliminary data.</text>
</comment>
<organism evidence="2 3">
    <name type="scientific">Stenotrophomonas nematodicola</name>
    <dbReference type="NCBI Taxonomy" id="2656746"/>
    <lineage>
        <taxon>Bacteria</taxon>
        <taxon>Pseudomonadati</taxon>
        <taxon>Pseudomonadota</taxon>
        <taxon>Gammaproteobacteria</taxon>
        <taxon>Lysobacterales</taxon>
        <taxon>Lysobacteraceae</taxon>
        <taxon>Stenotrophomonas</taxon>
    </lineage>
</organism>
<dbReference type="RefSeq" id="WP_259203494.1">
    <property type="nucleotide sequence ID" value="NZ_JBHGCJ010000004.1"/>
</dbReference>